<dbReference type="RefSeq" id="WP_007002687.1">
    <property type="nucleotide sequence ID" value="NZ_GG770777.1"/>
</dbReference>
<dbReference type="GO" id="GO:0047617">
    <property type="term" value="F:fatty acyl-CoA hydrolase activity"/>
    <property type="evidence" value="ECO:0007669"/>
    <property type="project" value="TreeGrafter"/>
</dbReference>
<dbReference type="Pfam" id="PF13279">
    <property type="entry name" value="4HBT_2"/>
    <property type="match status" value="1"/>
</dbReference>
<dbReference type="InterPro" id="IPR050563">
    <property type="entry name" value="4-hydroxybenzoyl-CoA_TE"/>
</dbReference>
<sequence>MSRPTPLPASALPEGAFRATARIRFHECDPAGIVFFANWFALANVAVEEWFGAALGIDFHALHAERRTGTGFAHAEADYFAPGVMGEHIVLTPLVERIGGASYGLRVHIHRGEAELVRLRLVTATTNLDTRKAVPIPQDLRAALASYQARCAPPETLP</sequence>
<protein>
    <submittedName>
        <fullName evidence="1">Acyl-CoA thioester hydrolase, YbgC/YbaW family</fullName>
        <ecNumber evidence="1">3.1.2.23</ecNumber>
    </submittedName>
</protein>
<dbReference type="SUPFAM" id="SSF54637">
    <property type="entry name" value="Thioesterase/thiol ester dehydrase-isomerase"/>
    <property type="match status" value="1"/>
</dbReference>
<gene>
    <name evidence="1" type="ORF">HMPREF0731_3657</name>
</gene>
<dbReference type="EMBL" id="ADVL01000699">
    <property type="protein sequence ID" value="EFH10127.1"/>
    <property type="molecule type" value="Genomic_DNA"/>
</dbReference>
<dbReference type="Proteomes" id="UP000005324">
    <property type="component" value="Unassembled WGS sequence"/>
</dbReference>
<accession>D5RRE5</accession>
<dbReference type="PANTHER" id="PTHR31793:SF24">
    <property type="entry name" value="LONG-CHAIN ACYL-COA THIOESTERASE FADM"/>
    <property type="match status" value="1"/>
</dbReference>
<keyword evidence="1" id="KW-0378">Hydrolase</keyword>
<proteinExistence type="predicted"/>
<comment type="caution">
    <text evidence="1">The sequence shown here is derived from an EMBL/GenBank/DDBJ whole genome shotgun (WGS) entry which is preliminary data.</text>
</comment>
<dbReference type="GO" id="GO:0018739">
    <property type="term" value="F:4-hydroxybenzoyl-CoA thioesterase activity"/>
    <property type="evidence" value="ECO:0007669"/>
    <property type="project" value="UniProtKB-EC"/>
</dbReference>
<keyword evidence="2" id="KW-1185">Reference proteome</keyword>
<evidence type="ECO:0000313" key="1">
    <source>
        <dbReference type="EMBL" id="EFH10127.1"/>
    </source>
</evidence>
<dbReference type="Gene3D" id="3.10.129.10">
    <property type="entry name" value="Hotdog Thioesterase"/>
    <property type="match status" value="1"/>
</dbReference>
<organism evidence="1 2">
    <name type="scientific">Pseudoroseomonas cervicalis ATCC 49957</name>
    <dbReference type="NCBI Taxonomy" id="525371"/>
    <lineage>
        <taxon>Bacteria</taxon>
        <taxon>Pseudomonadati</taxon>
        <taxon>Pseudomonadota</taxon>
        <taxon>Alphaproteobacteria</taxon>
        <taxon>Acetobacterales</taxon>
        <taxon>Roseomonadaceae</taxon>
        <taxon>Roseomonas</taxon>
    </lineage>
</organism>
<dbReference type="EC" id="3.1.2.23" evidence="1"/>
<name>D5RRE5_9PROT</name>
<dbReference type="CDD" id="cd00586">
    <property type="entry name" value="4HBT"/>
    <property type="match status" value="1"/>
</dbReference>
<dbReference type="InterPro" id="IPR029069">
    <property type="entry name" value="HotDog_dom_sf"/>
</dbReference>
<evidence type="ECO:0000313" key="2">
    <source>
        <dbReference type="Proteomes" id="UP000005324"/>
    </source>
</evidence>
<dbReference type="PANTHER" id="PTHR31793">
    <property type="entry name" value="4-HYDROXYBENZOYL-COA THIOESTERASE FAMILY MEMBER"/>
    <property type="match status" value="1"/>
</dbReference>
<reference evidence="1 2" key="1">
    <citation type="submission" date="2010-04" db="EMBL/GenBank/DDBJ databases">
        <authorList>
            <person name="Qin X."/>
            <person name="Bachman B."/>
            <person name="Battles P."/>
            <person name="Bell A."/>
            <person name="Bess C."/>
            <person name="Bickham C."/>
            <person name="Chaboub L."/>
            <person name="Chen D."/>
            <person name="Coyle M."/>
            <person name="Deiros D.R."/>
            <person name="Dinh H."/>
            <person name="Forbes L."/>
            <person name="Fowler G."/>
            <person name="Francisco L."/>
            <person name="Fu Q."/>
            <person name="Gubbala S."/>
            <person name="Hale W."/>
            <person name="Han Y."/>
            <person name="Hemphill L."/>
            <person name="Highlander S.K."/>
            <person name="Hirani K."/>
            <person name="Hogues M."/>
            <person name="Jackson L."/>
            <person name="Jakkamsetti A."/>
            <person name="Javaid M."/>
            <person name="Jiang H."/>
            <person name="Korchina V."/>
            <person name="Kovar C."/>
            <person name="Lara F."/>
            <person name="Lee S."/>
            <person name="Mata R."/>
            <person name="Mathew T."/>
            <person name="Moen C."/>
            <person name="Morales K."/>
            <person name="Munidasa M."/>
            <person name="Nazareth L."/>
            <person name="Ngo R."/>
            <person name="Nguyen L."/>
            <person name="Okwuonu G."/>
            <person name="Ongeri F."/>
            <person name="Patil S."/>
            <person name="Petrosino J."/>
            <person name="Pham C."/>
            <person name="Pham P."/>
            <person name="Pu L.-L."/>
            <person name="Puazo M."/>
            <person name="Raj R."/>
            <person name="Reid J."/>
            <person name="Rouhana J."/>
            <person name="Saada N."/>
            <person name="Shang Y."/>
            <person name="Simmons D."/>
            <person name="Thornton R."/>
            <person name="Warren J."/>
            <person name="Weissenberger G."/>
            <person name="Zhang J."/>
            <person name="Zhang L."/>
            <person name="Zhou C."/>
            <person name="Zhu D."/>
            <person name="Muzny D."/>
            <person name="Worley K."/>
            <person name="Gibbs R."/>
        </authorList>
    </citation>
    <scope>NUCLEOTIDE SEQUENCE [LARGE SCALE GENOMIC DNA]</scope>
    <source>
        <strain evidence="1 2">ATCC 49957</strain>
    </source>
</reference>
<dbReference type="AlphaFoldDB" id="D5RRE5"/>
<dbReference type="OrthoDB" id="7204167at2"/>
<dbReference type="HOGENOM" id="CLU_101141_5_2_5"/>